<accession>A0ABT0XG02</accession>
<dbReference type="Proteomes" id="UP001203665">
    <property type="component" value="Unassembled WGS sequence"/>
</dbReference>
<dbReference type="InterPro" id="IPR004682">
    <property type="entry name" value="TRAP_DctP"/>
</dbReference>
<gene>
    <name evidence="6" type="ORF">NDM98_00390</name>
</gene>
<dbReference type="PROSITE" id="PS51257">
    <property type="entry name" value="PROKAR_LIPOPROTEIN"/>
    <property type="match status" value="1"/>
</dbReference>
<dbReference type="CDD" id="cd13603">
    <property type="entry name" value="PBP2_TRAP_Siap_TeaA_like"/>
    <property type="match status" value="1"/>
</dbReference>
<proteinExistence type="inferred from homology"/>
<comment type="similarity">
    <text evidence="2">Belongs to the bacterial solute-binding protein 7 family.</text>
</comment>
<dbReference type="Pfam" id="PF03480">
    <property type="entry name" value="DctP"/>
    <property type="match status" value="1"/>
</dbReference>
<sequence length="335" mass="37931">MIKRTIVVASSVMFLLAGCQTQAQENDITHWKMTHISDASHLWHKTALEFSRNVEEKTDGKVQIEVFPNSQLGNEVDSINSIKFGATDLTITGETLEVWTPNAILLAVPYAFEDEEHMRNVVEGDIGQTIENDIKEDVGLTPLFYMERAPRNLTSNVPISDPDDLRGFSMRVPNVPLFLDTWAEAGAKPQVINLNEVFTGLQQGVIAGQENPNDLIYSNGFYEVQDYLNVTEHVRSWIYVVVGNEQLEKLPEDQRLAVEEAALEAQEFARDLQEEEQEALSDLLKERGMTFNEDVDQEAFREAMLPALEENLGEEQYELYLEMVEQGTEIEADSE</sequence>
<dbReference type="InterPro" id="IPR018389">
    <property type="entry name" value="DctP_fam"/>
</dbReference>
<keyword evidence="4 5" id="KW-0732">Signal</keyword>
<keyword evidence="7" id="KW-1185">Reference proteome</keyword>
<evidence type="ECO:0000256" key="3">
    <source>
        <dbReference type="ARBA" id="ARBA00022448"/>
    </source>
</evidence>
<evidence type="ECO:0000256" key="2">
    <source>
        <dbReference type="ARBA" id="ARBA00009023"/>
    </source>
</evidence>
<name>A0ABT0XG02_9BACI</name>
<dbReference type="NCBIfam" id="NF037995">
    <property type="entry name" value="TRAP_S1"/>
    <property type="match status" value="1"/>
</dbReference>
<dbReference type="InterPro" id="IPR038404">
    <property type="entry name" value="TRAP_DctP_sf"/>
</dbReference>
<dbReference type="NCBIfam" id="TIGR00787">
    <property type="entry name" value="dctP"/>
    <property type="match status" value="1"/>
</dbReference>
<keyword evidence="3" id="KW-0813">Transport</keyword>
<evidence type="ECO:0000313" key="6">
    <source>
        <dbReference type="EMBL" id="MCM2674127.1"/>
    </source>
</evidence>
<reference evidence="6" key="1">
    <citation type="submission" date="2022-06" db="EMBL/GenBank/DDBJ databases">
        <title>Alkalicoccobacillus porphyridii sp. nov., isolated from a marine red alga, Porphyridium purpureum and reclassification of Shouchella plakortidis and Shouchella gibsonii as Alkalicoccobacillus plakortidis comb. nov. and Alkalicoccobacillus gibsonii comb. nov.</title>
        <authorList>
            <person name="Kim K.H."/>
            <person name="Lee J.K."/>
            <person name="Han D.M."/>
            <person name="Baek J.H."/>
            <person name="Jeon C.O."/>
        </authorList>
    </citation>
    <scope>NUCLEOTIDE SEQUENCE</scope>
    <source>
        <strain evidence="6">DSM 19153</strain>
    </source>
</reference>
<dbReference type="EMBL" id="JAMQJY010000001">
    <property type="protein sequence ID" value="MCM2674127.1"/>
    <property type="molecule type" value="Genomic_DNA"/>
</dbReference>
<dbReference type="PANTHER" id="PTHR33376:SF4">
    <property type="entry name" value="SIALIC ACID-BINDING PERIPLASMIC PROTEIN SIAP"/>
    <property type="match status" value="1"/>
</dbReference>
<protein>
    <submittedName>
        <fullName evidence="6">TRAP transporter substrate-binding protein</fullName>
    </submittedName>
</protein>
<comment type="subcellular location">
    <subcellularLocation>
        <location evidence="1">Cell envelope</location>
    </subcellularLocation>
</comment>
<evidence type="ECO:0000256" key="5">
    <source>
        <dbReference type="SAM" id="SignalP"/>
    </source>
</evidence>
<dbReference type="PIRSF" id="PIRSF006470">
    <property type="entry name" value="DctB"/>
    <property type="match status" value="1"/>
</dbReference>
<organism evidence="6 7">
    <name type="scientific">Alkalicoccobacillus plakortidis</name>
    <dbReference type="NCBI Taxonomy" id="444060"/>
    <lineage>
        <taxon>Bacteria</taxon>
        <taxon>Bacillati</taxon>
        <taxon>Bacillota</taxon>
        <taxon>Bacilli</taxon>
        <taxon>Bacillales</taxon>
        <taxon>Bacillaceae</taxon>
        <taxon>Alkalicoccobacillus</taxon>
    </lineage>
</organism>
<feature type="chain" id="PRO_5046820424" evidence="5">
    <location>
        <begin position="24"/>
        <end position="335"/>
    </location>
</feature>
<dbReference type="RefSeq" id="WP_251603135.1">
    <property type="nucleotide sequence ID" value="NZ_JAMQJY010000001.1"/>
</dbReference>
<evidence type="ECO:0000256" key="4">
    <source>
        <dbReference type="ARBA" id="ARBA00022729"/>
    </source>
</evidence>
<evidence type="ECO:0000313" key="7">
    <source>
        <dbReference type="Proteomes" id="UP001203665"/>
    </source>
</evidence>
<feature type="signal peptide" evidence="5">
    <location>
        <begin position="1"/>
        <end position="23"/>
    </location>
</feature>
<evidence type="ECO:0000256" key="1">
    <source>
        <dbReference type="ARBA" id="ARBA00004196"/>
    </source>
</evidence>
<dbReference type="Gene3D" id="3.40.190.170">
    <property type="entry name" value="Bacterial extracellular solute-binding protein, family 7"/>
    <property type="match status" value="1"/>
</dbReference>
<dbReference type="PANTHER" id="PTHR33376">
    <property type="match status" value="1"/>
</dbReference>
<comment type="caution">
    <text evidence="6">The sequence shown here is derived from an EMBL/GenBank/DDBJ whole genome shotgun (WGS) entry which is preliminary data.</text>
</comment>